<keyword evidence="4 6" id="KW-0808">Transferase</keyword>
<reference evidence="8" key="1">
    <citation type="submission" date="2011-12" db="EMBL/GenBank/DDBJ databases">
        <title>The complete genome of chromosome of Sulfobacillus acidophilus DSM 10332.</title>
        <authorList>
            <person name="Lucas S."/>
            <person name="Han J."/>
            <person name="Lapidus A."/>
            <person name="Bruce D."/>
            <person name="Goodwin L."/>
            <person name="Pitluck S."/>
            <person name="Peters L."/>
            <person name="Kyrpides N."/>
            <person name="Mavromatis K."/>
            <person name="Ivanova N."/>
            <person name="Mikhailova N."/>
            <person name="Chertkov O."/>
            <person name="Saunders E."/>
            <person name="Detter J.C."/>
            <person name="Tapia R."/>
            <person name="Han C."/>
            <person name="Land M."/>
            <person name="Hauser L."/>
            <person name="Markowitz V."/>
            <person name="Cheng J.-F."/>
            <person name="Hugenholtz P."/>
            <person name="Woyke T."/>
            <person name="Wu D."/>
            <person name="Pukall R."/>
            <person name="Gehrich-Schroeter G."/>
            <person name="Schneider S."/>
            <person name="Klenk H.-P."/>
            <person name="Eisen J.A."/>
        </authorList>
    </citation>
    <scope>NUCLEOTIDE SEQUENCE [LARGE SCALE GENOMIC DNA]</scope>
    <source>
        <strain evidence="8">ATCC 700253 / DSM 10332 / NAL</strain>
    </source>
</reference>
<organism evidence="7 8">
    <name type="scientific">Sulfobacillus acidophilus (strain ATCC 700253 / DSM 10332 / NAL)</name>
    <dbReference type="NCBI Taxonomy" id="679936"/>
    <lineage>
        <taxon>Bacteria</taxon>
        <taxon>Bacillati</taxon>
        <taxon>Bacillota</taxon>
        <taxon>Clostridia</taxon>
        <taxon>Eubacteriales</taxon>
        <taxon>Clostridiales Family XVII. Incertae Sedis</taxon>
        <taxon>Sulfobacillus</taxon>
    </lineage>
</organism>
<comment type="similarity">
    <text evidence="1 6">Belongs to the methyltransferase superfamily. RsmH family.</text>
</comment>
<evidence type="ECO:0000256" key="6">
    <source>
        <dbReference type="HAMAP-Rule" id="MF_01007"/>
    </source>
</evidence>
<comment type="subcellular location">
    <subcellularLocation>
        <location evidence="6">Cytoplasm</location>
    </subcellularLocation>
</comment>
<sequence length="293" mass="32838">MEFQHVSVMPNEVMNYWVSDPQGLYLDVTLGGAGHSRRLLEAFSAVRLVGIDQDPQALAAAAQVLAPYQHRVRLVRGNFREVARLLPDEKFHGALFDLGVSSPQFDRPDRGFSYQHAEAPLDMRMDPDSPVTAMDLINTRSASEIKDALWQYGEERWAGRIADFIVAARRRQPIRTSGELVEIIKAAIPAGARREGGHPARRTFQALRIWVNDELGALVEGIKGAWSLLVPGGRLVVISFHSLEDRLVKHQFRQWHHEQVGQVLTKHPVTATPEEVEANPRARSAKLRAITKT</sequence>
<comment type="function">
    <text evidence="6">Specifically methylates the N4 position of cytidine in position 1402 (C1402) of 16S rRNA.</text>
</comment>
<dbReference type="GO" id="GO:0071424">
    <property type="term" value="F:rRNA (cytosine-N4-)-methyltransferase activity"/>
    <property type="evidence" value="ECO:0007669"/>
    <property type="project" value="UniProtKB-UniRule"/>
</dbReference>
<dbReference type="PATRIC" id="fig|679936.5.peg.1497"/>
<reference evidence="7 8" key="2">
    <citation type="journal article" date="2012" name="Stand. Genomic Sci.">
        <title>Complete genome sequence of the moderately thermophilic mineral-sulfide-oxidizing firmicute Sulfobacillus acidophilus type strain (NAL(T)).</title>
        <authorList>
            <person name="Anderson I."/>
            <person name="Chertkov O."/>
            <person name="Chen A."/>
            <person name="Saunders E."/>
            <person name="Lapidus A."/>
            <person name="Nolan M."/>
            <person name="Lucas S."/>
            <person name="Hammon N."/>
            <person name="Deshpande S."/>
            <person name="Cheng J.F."/>
            <person name="Han C."/>
            <person name="Tapia R."/>
            <person name="Goodwin L.A."/>
            <person name="Pitluck S."/>
            <person name="Liolios K."/>
            <person name="Pagani I."/>
            <person name="Ivanova N."/>
            <person name="Mikhailova N."/>
            <person name="Pati A."/>
            <person name="Palaniappan K."/>
            <person name="Land M."/>
            <person name="Pan C."/>
            <person name="Rohde M."/>
            <person name="Pukall R."/>
            <person name="Goker M."/>
            <person name="Detter J.C."/>
            <person name="Woyke T."/>
            <person name="Bristow J."/>
            <person name="Eisen J.A."/>
            <person name="Markowitz V."/>
            <person name="Hugenholtz P."/>
            <person name="Kyrpides N.C."/>
            <person name="Klenk H.P."/>
            <person name="Mavromatis K."/>
        </authorList>
    </citation>
    <scope>NUCLEOTIDE SEQUENCE [LARGE SCALE GENOMIC DNA]</scope>
    <source>
        <strain evidence="8">ATCC 700253 / DSM 10332 / NAL</strain>
    </source>
</reference>
<feature type="binding site" evidence="6">
    <location>
        <begin position="33"/>
        <end position="35"/>
    </location>
    <ligand>
        <name>S-adenosyl-L-methionine</name>
        <dbReference type="ChEBI" id="CHEBI:59789"/>
    </ligand>
</feature>
<evidence type="ECO:0000256" key="2">
    <source>
        <dbReference type="ARBA" id="ARBA00022552"/>
    </source>
</evidence>
<dbReference type="HOGENOM" id="CLU_038422_0_0_9"/>
<keyword evidence="2 6" id="KW-0698">rRNA processing</keyword>
<dbReference type="InterPro" id="IPR002903">
    <property type="entry name" value="RsmH"/>
</dbReference>
<dbReference type="InterPro" id="IPR029063">
    <property type="entry name" value="SAM-dependent_MTases_sf"/>
</dbReference>
<dbReference type="PIRSF" id="PIRSF004486">
    <property type="entry name" value="MraW"/>
    <property type="match status" value="1"/>
</dbReference>
<evidence type="ECO:0000256" key="4">
    <source>
        <dbReference type="ARBA" id="ARBA00022679"/>
    </source>
</evidence>
<feature type="binding site" evidence="6">
    <location>
        <position position="52"/>
    </location>
    <ligand>
        <name>S-adenosyl-L-methionine</name>
        <dbReference type="ChEBI" id="CHEBI:59789"/>
    </ligand>
</feature>
<dbReference type="NCBIfam" id="TIGR00006">
    <property type="entry name" value="16S rRNA (cytosine(1402)-N(4))-methyltransferase RsmH"/>
    <property type="match status" value="1"/>
</dbReference>
<dbReference type="InterPro" id="IPR023397">
    <property type="entry name" value="SAM-dep_MeTrfase_MraW_recog"/>
</dbReference>
<dbReference type="HAMAP" id="MF_01007">
    <property type="entry name" value="16SrRNA_methyltr_H"/>
    <property type="match status" value="1"/>
</dbReference>
<feature type="binding site" evidence="6">
    <location>
        <position position="79"/>
    </location>
    <ligand>
        <name>S-adenosyl-L-methionine</name>
        <dbReference type="ChEBI" id="CHEBI:59789"/>
    </ligand>
</feature>
<proteinExistence type="inferred from homology"/>
<dbReference type="KEGG" id="sap:Sulac_1432"/>
<keyword evidence="3 6" id="KW-0489">Methyltransferase</keyword>
<dbReference type="AlphaFoldDB" id="G8TX21"/>
<feature type="binding site" evidence="6">
    <location>
        <position position="104"/>
    </location>
    <ligand>
        <name>S-adenosyl-L-methionine</name>
        <dbReference type="ChEBI" id="CHEBI:59789"/>
    </ligand>
</feature>
<comment type="catalytic activity">
    <reaction evidence="6">
        <text>cytidine(1402) in 16S rRNA + S-adenosyl-L-methionine = N(4)-methylcytidine(1402) in 16S rRNA + S-adenosyl-L-homocysteine + H(+)</text>
        <dbReference type="Rhea" id="RHEA:42928"/>
        <dbReference type="Rhea" id="RHEA-COMP:10286"/>
        <dbReference type="Rhea" id="RHEA-COMP:10287"/>
        <dbReference type="ChEBI" id="CHEBI:15378"/>
        <dbReference type="ChEBI" id="CHEBI:57856"/>
        <dbReference type="ChEBI" id="CHEBI:59789"/>
        <dbReference type="ChEBI" id="CHEBI:74506"/>
        <dbReference type="ChEBI" id="CHEBI:82748"/>
        <dbReference type="EC" id="2.1.1.199"/>
    </reaction>
</comment>
<keyword evidence="8" id="KW-1185">Reference proteome</keyword>
<protein>
    <recommendedName>
        <fullName evidence="6">Ribosomal RNA small subunit methyltransferase H</fullName>
        <ecNumber evidence="6">2.1.1.199</ecNumber>
    </recommendedName>
    <alternativeName>
        <fullName evidence="6">16S rRNA m(4)C1402 methyltransferase</fullName>
    </alternativeName>
    <alternativeName>
        <fullName evidence="6">rRNA (cytosine-N(4)-)-methyltransferase RsmH</fullName>
    </alternativeName>
</protein>
<evidence type="ECO:0000256" key="5">
    <source>
        <dbReference type="ARBA" id="ARBA00022691"/>
    </source>
</evidence>
<evidence type="ECO:0000256" key="1">
    <source>
        <dbReference type="ARBA" id="ARBA00010396"/>
    </source>
</evidence>
<dbReference type="STRING" id="679936.Sulac_1432"/>
<evidence type="ECO:0000313" key="8">
    <source>
        <dbReference type="Proteomes" id="UP000005439"/>
    </source>
</evidence>
<dbReference type="EMBL" id="CP003179">
    <property type="protein sequence ID" value="AEW04929.1"/>
    <property type="molecule type" value="Genomic_DNA"/>
</dbReference>
<dbReference type="SUPFAM" id="SSF53335">
    <property type="entry name" value="S-adenosyl-L-methionine-dependent methyltransferases"/>
    <property type="match status" value="1"/>
</dbReference>
<evidence type="ECO:0000256" key="3">
    <source>
        <dbReference type="ARBA" id="ARBA00022603"/>
    </source>
</evidence>
<dbReference type="Gene3D" id="3.40.50.150">
    <property type="entry name" value="Vaccinia Virus protein VP39"/>
    <property type="match status" value="1"/>
</dbReference>
<dbReference type="Pfam" id="PF01795">
    <property type="entry name" value="Methyltransf_5"/>
    <property type="match status" value="1"/>
</dbReference>
<accession>G8TX21</accession>
<name>G8TX21_SULAD</name>
<feature type="binding site" evidence="6">
    <location>
        <position position="97"/>
    </location>
    <ligand>
        <name>S-adenosyl-L-methionine</name>
        <dbReference type="ChEBI" id="CHEBI:59789"/>
    </ligand>
</feature>
<dbReference type="GO" id="GO:0005737">
    <property type="term" value="C:cytoplasm"/>
    <property type="evidence" value="ECO:0007669"/>
    <property type="project" value="UniProtKB-SubCell"/>
</dbReference>
<dbReference type="Proteomes" id="UP000005439">
    <property type="component" value="Chromosome"/>
</dbReference>
<keyword evidence="5 6" id="KW-0949">S-adenosyl-L-methionine</keyword>
<keyword evidence="6" id="KW-0963">Cytoplasm</keyword>
<dbReference type="GO" id="GO:0070475">
    <property type="term" value="P:rRNA base methylation"/>
    <property type="evidence" value="ECO:0007669"/>
    <property type="project" value="UniProtKB-UniRule"/>
</dbReference>
<dbReference type="PANTHER" id="PTHR11265:SF0">
    <property type="entry name" value="12S RRNA N4-METHYLCYTIDINE METHYLTRANSFERASE"/>
    <property type="match status" value="1"/>
</dbReference>
<dbReference type="SUPFAM" id="SSF81799">
    <property type="entry name" value="Putative methyltransferase TM0872, insert domain"/>
    <property type="match status" value="1"/>
</dbReference>
<evidence type="ECO:0000313" key="7">
    <source>
        <dbReference type="EMBL" id="AEW04929.1"/>
    </source>
</evidence>
<dbReference type="EC" id="2.1.1.199" evidence="6"/>
<dbReference type="Gene3D" id="1.10.150.170">
    <property type="entry name" value="Putative methyltransferase TM0872, insert domain"/>
    <property type="match status" value="1"/>
</dbReference>
<dbReference type="PANTHER" id="PTHR11265">
    <property type="entry name" value="S-ADENOSYL-METHYLTRANSFERASE MRAW"/>
    <property type="match status" value="1"/>
</dbReference>
<gene>
    <name evidence="6" type="primary">rsmH</name>
    <name evidence="7" type="ordered locus">Sulac_1432</name>
</gene>